<feature type="domain" description="DUF6598" evidence="2">
    <location>
        <begin position="257"/>
        <end position="317"/>
    </location>
</feature>
<name>A0AAQ3WU31_PASNO</name>
<proteinExistence type="predicted"/>
<gene>
    <name evidence="3" type="ORF">U9M48_021741</name>
</gene>
<accession>A0AAQ3WU31</accession>
<dbReference type="PANTHER" id="PTHR33065:SF95">
    <property type="entry name" value="OS07G0646300 PROTEIN"/>
    <property type="match status" value="1"/>
</dbReference>
<evidence type="ECO:0000256" key="1">
    <source>
        <dbReference type="SAM" id="MobiDB-lite"/>
    </source>
</evidence>
<organism evidence="3 4">
    <name type="scientific">Paspalum notatum var. saurae</name>
    <dbReference type="NCBI Taxonomy" id="547442"/>
    <lineage>
        <taxon>Eukaryota</taxon>
        <taxon>Viridiplantae</taxon>
        <taxon>Streptophyta</taxon>
        <taxon>Embryophyta</taxon>
        <taxon>Tracheophyta</taxon>
        <taxon>Spermatophyta</taxon>
        <taxon>Magnoliopsida</taxon>
        <taxon>Liliopsida</taxon>
        <taxon>Poales</taxon>
        <taxon>Poaceae</taxon>
        <taxon>PACMAD clade</taxon>
        <taxon>Panicoideae</taxon>
        <taxon>Andropogonodae</taxon>
        <taxon>Paspaleae</taxon>
        <taxon>Paspalinae</taxon>
        <taxon>Paspalum</taxon>
    </lineage>
</organism>
<evidence type="ECO:0000313" key="3">
    <source>
        <dbReference type="EMBL" id="WVZ73435.1"/>
    </source>
</evidence>
<dbReference type="Pfam" id="PF20241">
    <property type="entry name" value="DUF6598"/>
    <property type="match status" value="1"/>
</dbReference>
<dbReference type="Proteomes" id="UP001341281">
    <property type="component" value="Chromosome 05"/>
</dbReference>
<feature type="compositionally biased region" description="Acidic residues" evidence="1">
    <location>
        <begin position="168"/>
        <end position="177"/>
    </location>
</feature>
<evidence type="ECO:0000259" key="2">
    <source>
        <dbReference type="Pfam" id="PF20241"/>
    </source>
</evidence>
<dbReference type="EMBL" id="CP144749">
    <property type="protein sequence ID" value="WVZ73435.1"/>
    <property type="molecule type" value="Genomic_DNA"/>
</dbReference>
<feature type="region of interest" description="Disordered" evidence="1">
    <location>
        <begin position="136"/>
        <end position="184"/>
    </location>
</feature>
<reference evidence="3 4" key="1">
    <citation type="submission" date="2024-02" db="EMBL/GenBank/DDBJ databases">
        <title>High-quality chromosome-scale genome assembly of Pensacola bahiagrass (Paspalum notatum Flugge var. saurae).</title>
        <authorList>
            <person name="Vega J.M."/>
            <person name="Podio M."/>
            <person name="Orjuela J."/>
            <person name="Siena L.A."/>
            <person name="Pessino S.C."/>
            <person name="Combes M.C."/>
            <person name="Mariac C."/>
            <person name="Albertini E."/>
            <person name="Pupilli F."/>
            <person name="Ortiz J.P.A."/>
            <person name="Leblanc O."/>
        </authorList>
    </citation>
    <scope>NUCLEOTIDE SEQUENCE [LARGE SCALE GENOMIC DNA]</scope>
    <source>
        <strain evidence="3">R1</strain>
        <tissue evidence="3">Leaf</tissue>
    </source>
</reference>
<evidence type="ECO:0000313" key="4">
    <source>
        <dbReference type="Proteomes" id="UP001341281"/>
    </source>
</evidence>
<feature type="compositionally biased region" description="Low complexity" evidence="1">
    <location>
        <begin position="137"/>
        <end position="149"/>
    </location>
</feature>
<dbReference type="InterPro" id="IPR046533">
    <property type="entry name" value="DUF6598"/>
</dbReference>
<keyword evidence="4" id="KW-1185">Reference proteome</keyword>
<dbReference type="AlphaFoldDB" id="A0AAQ3WU31"/>
<dbReference type="PANTHER" id="PTHR33065">
    <property type="entry name" value="OS07G0486400 PROTEIN"/>
    <property type="match status" value="1"/>
</dbReference>
<protein>
    <recommendedName>
        <fullName evidence="2">DUF6598 domain-containing protein</fullName>
    </recommendedName>
</protein>
<sequence>MPRLRAAVSMPCLRAASPRAAALPPPCHAARCAPPLRAAASVPRRPVGASAPRRPARAAAAARTRAAGGCRRRADIYRRSIALRIEKVRRTQMQVLSRSFLRLLRGSSTYAATAPAPTHRRLSYHLLFLSAPPPPLSRRVSPPLSSPVRHASLTTLDPAVDGKRDAPEETSDSDSDLDSQGPCDLGIDGGVVPLLYRLPKSRHRDGSLYRAADRGWKKEYRIADRSETRLEAMKLSNSPYCRLHADGTCYWHPPGTMMQIFSLKLAKIHVGGGSVELYGYIAMRDRLDPLLNHVINFSRDDPVVVNQGSVINMTGPNHQHDWT</sequence>